<reference evidence="1 2" key="1">
    <citation type="submission" date="2016-11" db="EMBL/GenBank/DDBJ databases">
        <authorList>
            <person name="Jaros S."/>
            <person name="Januszkiewicz K."/>
            <person name="Wedrychowicz H."/>
        </authorList>
    </citation>
    <scope>NUCLEOTIDE SEQUENCE [LARGE SCALE GENOMIC DNA]</scope>
    <source>
        <strain evidence="1 2">DSM 21864</strain>
    </source>
</reference>
<gene>
    <name evidence="1" type="ORF">SAMN05444401_2971</name>
</gene>
<keyword evidence="2" id="KW-1185">Reference proteome</keyword>
<proteinExistence type="predicted"/>
<dbReference type="AlphaFoldDB" id="A0A1M6J6W4"/>
<dbReference type="STRING" id="1121298.SAMN05444401_2971"/>
<evidence type="ECO:0000313" key="2">
    <source>
        <dbReference type="Proteomes" id="UP000184080"/>
    </source>
</evidence>
<dbReference type="EMBL" id="FQZO01000005">
    <property type="protein sequence ID" value="SHJ42410.1"/>
    <property type="molecule type" value="Genomic_DNA"/>
</dbReference>
<accession>A0A1M6J6W4</accession>
<dbReference type="Proteomes" id="UP000184080">
    <property type="component" value="Unassembled WGS sequence"/>
</dbReference>
<name>A0A1M6J6W4_9CLOT</name>
<sequence length="30" mass="3301">MLANIKYAAINGILNVQLNQLYMHDLGGVL</sequence>
<organism evidence="1 2">
    <name type="scientific">Clostridium amylolyticum</name>
    <dbReference type="NCBI Taxonomy" id="1121298"/>
    <lineage>
        <taxon>Bacteria</taxon>
        <taxon>Bacillati</taxon>
        <taxon>Bacillota</taxon>
        <taxon>Clostridia</taxon>
        <taxon>Eubacteriales</taxon>
        <taxon>Clostridiaceae</taxon>
        <taxon>Clostridium</taxon>
    </lineage>
</organism>
<protein>
    <submittedName>
        <fullName evidence="1">Uncharacterized protein</fullName>
    </submittedName>
</protein>
<evidence type="ECO:0000313" key="1">
    <source>
        <dbReference type="EMBL" id="SHJ42410.1"/>
    </source>
</evidence>